<evidence type="ECO:0000256" key="6">
    <source>
        <dbReference type="ARBA" id="ARBA00023180"/>
    </source>
</evidence>
<keyword evidence="6" id="KW-0325">Glycoprotein</keyword>
<gene>
    <name evidence="8" type="ORF">NMOB1V02_LOCUS10706</name>
</gene>
<feature type="chain" id="PRO_5036210497" description="Carboxypeptidase" evidence="7">
    <location>
        <begin position="19"/>
        <end position="517"/>
    </location>
</feature>
<dbReference type="PRINTS" id="PR00724">
    <property type="entry name" value="CRBOXYPTASEC"/>
</dbReference>
<dbReference type="PANTHER" id="PTHR11802:SF472">
    <property type="entry name" value="SERINE CARBOXYPEPTIDASE CPVL-RELATED"/>
    <property type="match status" value="1"/>
</dbReference>
<dbReference type="InterPro" id="IPR029058">
    <property type="entry name" value="AB_hydrolase_fold"/>
</dbReference>
<dbReference type="OrthoDB" id="443318at2759"/>
<dbReference type="Gene3D" id="3.40.50.1820">
    <property type="entry name" value="alpha/beta hydrolase"/>
    <property type="match status" value="1"/>
</dbReference>
<feature type="signal peptide" evidence="7">
    <location>
        <begin position="1"/>
        <end position="18"/>
    </location>
</feature>
<proteinExistence type="inferred from homology"/>
<evidence type="ECO:0000313" key="9">
    <source>
        <dbReference type="Proteomes" id="UP000678499"/>
    </source>
</evidence>
<dbReference type="Pfam" id="PF00450">
    <property type="entry name" value="Peptidase_S10"/>
    <property type="match status" value="1"/>
</dbReference>
<organism evidence="8">
    <name type="scientific">Notodromas monacha</name>
    <dbReference type="NCBI Taxonomy" id="399045"/>
    <lineage>
        <taxon>Eukaryota</taxon>
        <taxon>Metazoa</taxon>
        <taxon>Ecdysozoa</taxon>
        <taxon>Arthropoda</taxon>
        <taxon>Crustacea</taxon>
        <taxon>Oligostraca</taxon>
        <taxon>Ostracoda</taxon>
        <taxon>Podocopa</taxon>
        <taxon>Podocopida</taxon>
        <taxon>Cypridocopina</taxon>
        <taxon>Cypridoidea</taxon>
        <taxon>Cyprididae</taxon>
        <taxon>Notodromas</taxon>
    </lineage>
</organism>
<dbReference type="GO" id="GO:0006508">
    <property type="term" value="P:proteolysis"/>
    <property type="evidence" value="ECO:0007669"/>
    <property type="project" value="UniProtKB-KW"/>
</dbReference>
<evidence type="ECO:0000256" key="7">
    <source>
        <dbReference type="SAM" id="SignalP"/>
    </source>
</evidence>
<evidence type="ECO:0000256" key="3">
    <source>
        <dbReference type="ARBA" id="ARBA00022670"/>
    </source>
</evidence>
<dbReference type="InterPro" id="IPR001563">
    <property type="entry name" value="Peptidase_S10"/>
</dbReference>
<evidence type="ECO:0000313" key="8">
    <source>
        <dbReference type="EMBL" id="CAD7283088.1"/>
    </source>
</evidence>
<evidence type="ECO:0000256" key="1">
    <source>
        <dbReference type="ARBA" id="ARBA00009431"/>
    </source>
</evidence>
<reference evidence="8" key="1">
    <citation type="submission" date="2020-11" db="EMBL/GenBank/DDBJ databases">
        <authorList>
            <person name="Tran Van P."/>
        </authorList>
    </citation>
    <scope>NUCLEOTIDE SEQUENCE</scope>
</reference>
<keyword evidence="2" id="KW-0121">Carboxypeptidase</keyword>
<accession>A0A7R9BZC4</accession>
<keyword evidence="5" id="KW-0378">Hydrolase</keyword>
<keyword evidence="3" id="KW-0645">Protease</keyword>
<keyword evidence="9" id="KW-1185">Reference proteome</keyword>
<dbReference type="AlphaFoldDB" id="A0A7R9BZC4"/>
<keyword evidence="4 7" id="KW-0732">Signal</keyword>
<dbReference type="EMBL" id="OA886824">
    <property type="protein sequence ID" value="CAD7283088.1"/>
    <property type="molecule type" value="Genomic_DNA"/>
</dbReference>
<evidence type="ECO:0000256" key="4">
    <source>
        <dbReference type="ARBA" id="ARBA00022729"/>
    </source>
</evidence>
<evidence type="ECO:0000256" key="2">
    <source>
        <dbReference type="ARBA" id="ARBA00022645"/>
    </source>
</evidence>
<comment type="similarity">
    <text evidence="1">Belongs to the peptidase S10 family.</text>
</comment>
<dbReference type="Proteomes" id="UP000678499">
    <property type="component" value="Unassembled WGS sequence"/>
</dbReference>
<dbReference type="GO" id="GO:0004185">
    <property type="term" value="F:serine-type carboxypeptidase activity"/>
    <property type="evidence" value="ECO:0007669"/>
    <property type="project" value="InterPro"/>
</dbReference>
<evidence type="ECO:0000256" key="5">
    <source>
        <dbReference type="ARBA" id="ARBA00022801"/>
    </source>
</evidence>
<dbReference type="SUPFAM" id="SSF53474">
    <property type="entry name" value="alpha/beta-Hydrolases"/>
    <property type="match status" value="1"/>
</dbReference>
<dbReference type="EMBL" id="CAJPEX010004787">
    <property type="protein sequence ID" value="CAG0923240.1"/>
    <property type="molecule type" value="Genomic_DNA"/>
</dbReference>
<evidence type="ECO:0008006" key="10">
    <source>
        <dbReference type="Google" id="ProtNLM"/>
    </source>
</evidence>
<name>A0A7R9BZC4_9CRUS</name>
<dbReference type="PANTHER" id="PTHR11802">
    <property type="entry name" value="SERINE PROTEASE FAMILY S10 SERINE CARBOXYPEPTIDASE"/>
    <property type="match status" value="1"/>
</dbReference>
<protein>
    <recommendedName>
        <fullName evidence="10">Carboxypeptidase</fullName>
    </recommendedName>
</protein>
<sequence>MLLTILPACRHWVFIAVALTILIVTDNNPQTRFAEATGKLFEFPEPPPQALDDPNFRQIVGEPVLLTDYISRGQIDEGRRASAVVINETVIPELAVFNNQGRVTFTGFLTVNKDCDSNLFFWFVPAKEGPESAPLVLWLQGGPGGSSLFGLFVENGPWILDSNLNLAFRYYDWTRTHSIIYVDSPVGTGFSYTNGEQCYAKNQEDVARDLSTFLSQFFLVFPEFSNQQFYIFGESSGGKSAAVLAHKITAGNSNNLGGSLTKTGEVDMSISISKKINLAGVAIGNSLCDPFSMSHWGNFLYGIGLIGSQDQEYFSKISNAIRDKIRENKYTIASELIDNLITGLLTPDHATYFGKVTGAEYYFNFLWYDTPPDFAYYSKFLDLPHVRRAIHVGHKVFQNSTKVQQNLLEDLSQSVHRYIESVLDSGVKMLFYNGQLDITAAFELTQYFIHKLHWRYDAGFQAAPRDKWKNGTEISGYIQRHRNLALALVLNAGHMVAYDQPSRAFDLLMLFTKGRII</sequence>